<sequence>MARLQAAARELPNGVYAALETTLAREEVAASRRLLAFAELAGADRRALVARALLAEMTLDDPTFERLMKELAAPPSQETSKPTGFWASSLTFLQAMHDPRLVAPAQITSMVAPSSLERLSPKAAAKRVGLATRLPASTLEAQGLYYLIKALKMDGKLAEAQKLLAFFQANYAGSPWLDRAIQVMAQVENAAPTPAKAPPAASTTKKATEGAAKNSGRVSTLSAGSSTPPPSGDDGPGKTTAPSAPATGKTQGGEAPSADTPPDAADSLANSF</sequence>
<protein>
    <submittedName>
        <fullName evidence="2">Uncharacterized protein</fullName>
    </submittedName>
</protein>
<proteinExistence type="predicted"/>
<feature type="compositionally biased region" description="Low complexity" evidence="1">
    <location>
        <begin position="192"/>
        <end position="205"/>
    </location>
</feature>
<organism evidence="2 3">
    <name type="scientific">Candidatus Ozemobacter sibiricus</name>
    <dbReference type="NCBI Taxonomy" id="2268124"/>
    <lineage>
        <taxon>Bacteria</taxon>
        <taxon>Candidatus Ozemobacteria</taxon>
        <taxon>Candidatus Ozemobacterales</taxon>
        <taxon>Candidatus Ozemobacteraceae</taxon>
        <taxon>Candidatus Ozemobacter</taxon>
    </lineage>
</organism>
<evidence type="ECO:0000313" key="2">
    <source>
        <dbReference type="EMBL" id="RCK79740.1"/>
    </source>
</evidence>
<evidence type="ECO:0000256" key="1">
    <source>
        <dbReference type="SAM" id="MobiDB-lite"/>
    </source>
</evidence>
<dbReference type="AlphaFoldDB" id="A0A367ZNX0"/>
<dbReference type="EMBL" id="QOQW01000011">
    <property type="protein sequence ID" value="RCK79740.1"/>
    <property type="molecule type" value="Genomic_DNA"/>
</dbReference>
<evidence type="ECO:0000313" key="3">
    <source>
        <dbReference type="Proteomes" id="UP000252355"/>
    </source>
</evidence>
<reference evidence="2 3" key="1">
    <citation type="submission" date="2018-05" db="EMBL/GenBank/DDBJ databases">
        <title>A metagenomic window into the 2 km-deep terrestrial subsurface aquifer revealed taxonomically and functionally diverse microbial community comprising novel uncultured bacterial lineages.</title>
        <authorList>
            <person name="Kadnikov V.V."/>
            <person name="Mardanov A.V."/>
            <person name="Beletsky A.V."/>
            <person name="Banks D."/>
            <person name="Pimenov N.V."/>
            <person name="Frank Y.A."/>
            <person name="Karnachuk O.V."/>
            <person name="Ravin N.V."/>
        </authorList>
    </citation>
    <scope>NUCLEOTIDE SEQUENCE [LARGE SCALE GENOMIC DNA]</scope>
    <source>
        <strain evidence="2">BY5</strain>
    </source>
</reference>
<gene>
    <name evidence="2" type="ORF">OZSIB_4212</name>
</gene>
<feature type="compositionally biased region" description="Low complexity" evidence="1">
    <location>
        <begin position="255"/>
        <end position="272"/>
    </location>
</feature>
<comment type="caution">
    <text evidence="2">The sequence shown here is derived from an EMBL/GenBank/DDBJ whole genome shotgun (WGS) entry which is preliminary data.</text>
</comment>
<dbReference type="Proteomes" id="UP000252355">
    <property type="component" value="Unassembled WGS sequence"/>
</dbReference>
<accession>A0A367ZNX0</accession>
<feature type="region of interest" description="Disordered" evidence="1">
    <location>
        <begin position="192"/>
        <end position="272"/>
    </location>
</feature>
<name>A0A367ZNX0_9BACT</name>